<dbReference type="EMBL" id="OZ035834">
    <property type="protein sequence ID" value="CAL1575401.1"/>
    <property type="molecule type" value="Genomic_DNA"/>
</dbReference>
<gene>
    <name evidence="4" type="ORF">KC01_LOCUS6983</name>
</gene>
<evidence type="ECO:0000313" key="4">
    <source>
        <dbReference type="EMBL" id="CAL1575401.1"/>
    </source>
</evidence>
<dbReference type="PROSITE" id="PS50181">
    <property type="entry name" value="FBOX"/>
    <property type="match status" value="1"/>
</dbReference>
<dbReference type="PANTHER" id="PTHR16271">
    <property type="entry name" value="F-BOX ONLY PROTEIN 34/46 FAMILY MEMBER"/>
    <property type="match status" value="1"/>
</dbReference>
<accession>A0AAV2JCM3</accession>
<reference evidence="4 5" key="1">
    <citation type="submission" date="2024-04" db="EMBL/GenBank/DDBJ databases">
        <authorList>
            <person name="Waldvogel A.-M."/>
            <person name="Schoenle A."/>
        </authorList>
    </citation>
    <scope>NUCLEOTIDE SEQUENCE [LARGE SCALE GENOMIC DNA]</scope>
</reference>
<keyword evidence="1" id="KW-0833">Ubl conjugation pathway</keyword>
<feature type="region of interest" description="Disordered" evidence="2">
    <location>
        <begin position="263"/>
        <end position="292"/>
    </location>
</feature>
<feature type="compositionally biased region" description="Polar residues" evidence="2">
    <location>
        <begin position="399"/>
        <end position="413"/>
    </location>
</feature>
<sequence length="1004" mass="110379">MTEGTMSNCAEDESASLPCFCALDLRSSVRPFPLLGHAKTAFRAYTQTCARPQTLHTTGTHGFNPFYRETNELSGVISWFREPQWEEPDKPLLVFRLWGGVEVSLRDVKRPIKRDPPEVQPINLKMHLKSCPKLLRSELRLDLGQQQQLRRSQSQRLPLAALSTNTLRCSPAGGAVLAARGKGLENAVFTEEDGGGSLDVWSVIRPGHVREKIALFAHDTDRKTKGSWDVSAKRRRRTSQIPAPAAVLQSPQAVVTLSLQPAIREPPSEPPSPLTPAEPPSPLPPADSSDDDSKLSVVEMVAFLERRVVTCSPRFAKLRSSASIILSRAPPPYNAAPPPTVSVQPITTQQPEEADSVSVSDMVAKLESQCLRRRSQNERRAVGRVLLAEQNQSHGINLQPLASSQSLKATPSPSHRAAKSNVTTCFAADANNAVANKSATPASTSLSKTSNAIASGRTNLPPSCDSELLQLCKQDTPPQTKPNETQTCEETPQSEANSPNKSTLDSAFAPEAASAKILDGMVEDFCEIKATEFAEPDKTLTAVCAKTVAAKSSPASVLETKTSCESLTQDEPMPGLLFLTPPSCVQSEQRKAPSPASLSPNSDSSLVVFTPDLAVQSESIISSDSFVLLSLDFSAQSQTRKQCSVSRSAASSSEQSEKRKRRCSQSPASTHDPSPIRKAQSGCRDVAQSEKSCLNAAKASTNKNHQSHNSTSLSQLEMSKSCPVTVSELCIQSEATITLLPLESQSRRRRLRRIAQSEKRKSCPVVVHDWFNSEENDQSQSRKLPSDTSLDAIQPECRMLTDQSASRVLARPVAAVLRSVSDVGSERRRCRRVTRAFSLCSEGAGPGGWDFLSMRRRVQSLLEPRSSVSFLSLLPHHLLLQLLLLLPTHALAALKCSCRYLQLVINTYDPRPCDALWVRDPRYRDDPCKQCKRRRRRGDVSLCRWHHKPFCQALPYGPGFWMCCHGDRRDQPGCNVGLHDNRWVPAFHSINAPLYRQRREQDET</sequence>
<evidence type="ECO:0000259" key="3">
    <source>
        <dbReference type="PROSITE" id="PS50181"/>
    </source>
</evidence>
<organism evidence="4 5">
    <name type="scientific">Knipowitschia caucasica</name>
    <name type="common">Caucasian dwarf goby</name>
    <name type="synonym">Pomatoschistus caucasicus</name>
    <dbReference type="NCBI Taxonomy" id="637954"/>
    <lineage>
        <taxon>Eukaryota</taxon>
        <taxon>Metazoa</taxon>
        <taxon>Chordata</taxon>
        <taxon>Craniata</taxon>
        <taxon>Vertebrata</taxon>
        <taxon>Euteleostomi</taxon>
        <taxon>Actinopterygii</taxon>
        <taxon>Neopterygii</taxon>
        <taxon>Teleostei</taxon>
        <taxon>Neoteleostei</taxon>
        <taxon>Acanthomorphata</taxon>
        <taxon>Gobiaria</taxon>
        <taxon>Gobiiformes</taxon>
        <taxon>Gobioidei</taxon>
        <taxon>Gobiidae</taxon>
        <taxon>Gobiinae</taxon>
        <taxon>Knipowitschia</taxon>
    </lineage>
</organism>
<feature type="compositionally biased region" description="Polar residues" evidence="2">
    <location>
        <begin position="698"/>
        <end position="717"/>
    </location>
</feature>
<feature type="domain" description="F-box" evidence="3">
    <location>
        <begin position="868"/>
        <end position="920"/>
    </location>
</feature>
<name>A0AAV2JCM3_KNICA</name>
<feature type="region of interest" description="Disordered" evidence="2">
    <location>
        <begin position="224"/>
        <end position="247"/>
    </location>
</feature>
<dbReference type="Proteomes" id="UP001497482">
    <property type="component" value="Chromosome 12"/>
</dbReference>
<dbReference type="PANTHER" id="PTHR16271:SF11">
    <property type="entry name" value="F-BOX ONLY PROTEIN 34"/>
    <property type="match status" value="1"/>
</dbReference>
<dbReference type="InterPro" id="IPR039594">
    <property type="entry name" value="FBXO34/46"/>
</dbReference>
<dbReference type="AlphaFoldDB" id="A0AAV2JCM3"/>
<feature type="region of interest" description="Disordered" evidence="2">
    <location>
        <begin position="474"/>
        <end position="503"/>
    </location>
</feature>
<evidence type="ECO:0000256" key="1">
    <source>
        <dbReference type="ARBA" id="ARBA00022786"/>
    </source>
</evidence>
<feature type="region of interest" description="Disordered" evidence="2">
    <location>
        <begin position="644"/>
        <end position="682"/>
    </location>
</feature>
<feature type="region of interest" description="Disordered" evidence="2">
    <location>
        <begin position="580"/>
        <end position="603"/>
    </location>
</feature>
<feature type="region of interest" description="Disordered" evidence="2">
    <location>
        <begin position="437"/>
        <end position="460"/>
    </location>
</feature>
<proteinExistence type="predicted"/>
<dbReference type="InterPro" id="IPR001810">
    <property type="entry name" value="F-box_dom"/>
</dbReference>
<feature type="region of interest" description="Disordered" evidence="2">
    <location>
        <begin position="399"/>
        <end position="418"/>
    </location>
</feature>
<feature type="compositionally biased region" description="Pro residues" evidence="2">
    <location>
        <begin position="268"/>
        <end position="285"/>
    </location>
</feature>
<protein>
    <recommendedName>
        <fullName evidence="3">F-box domain-containing protein</fullName>
    </recommendedName>
</protein>
<feature type="region of interest" description="Disordered" evidence="2">
    <location>
        <begin position="697"/>
        <end position="717"/>
    </location>
</feature>
<evidence type="ECO:0000256" key="2">
    <source>
        <dbReference type="SAM" id="MobiDB-lite"/>
    </source>
</evidence>
<feature type="compositionally biased region" description="Low complexity" evidence="2">
    <location>
        <begin position="592"/>
        <end position="603"/>
    </location>
</feature>
<feature type="compositionally biased region" description="Polar residues" evidence="2">
    <location>
        <begin position="476"/>
        <end position="503"/>
    </location>
</feature>
<keyword evidence="5" id="KW-1185">Reference proteome</keyword>
<feature type="compositionally biased region" description="Low complexity" evidence="2">
    <location>
        <begin position="644"/>
        <end position="654"/>
    </location>
</feature>
<evidence type="ECO:0000313" key="5">
    <source>
        <dbReference type="Proteomes" id="UP001497482"/>
    </source>
</evidence>